<protein>
    <submittedName>
        <fullName evidence="2">Uncharacterized protein</fullName>
    </submittedName>
</protein>
<keyword evidence="1" id="KW-0472">Membrane</keyword>
<dbReference type="Proteomes" id="UP000231466">
    <property type="component" value="Unassembled WGS sequence"/>
</dbReference>
<sequence>MDYLSPLLIAGFAGGVIRGLVGFTKHQFAFKESKFDLPYFFVMVFISGIVGFTVTAAVKGLDISILGLEFGPALAFVTGYAGGDFIENLYKILFKTDTFLGFGE</sequence>
<evidence type="ECO:0000313" key="2">
    <source>
        <dbReference type="EMBL" id="PIR97809.1"/>
    </source>
</evidence>
<comment type="caution">
    <text evidence="2">The sequence shown here is derived from an EMBL/GenBank/DDBJ whole genome shotgun (WGS) entry which is preliminary data.</text>
</comment>
<feature type="transmembrane region" description="Helical" evidence="1">
    <location>
        <begin position="63"/>
        <end position="83"/>
    </location>
</feature>
<feature type="transmembrane region" description="Helical" evidence="1">
    <location>
        <begin position="37"/>
        <end position="57"/>
    </location>
</feature>
<keyword evidence="1" id="KW-0812">Transmembrane</keyword>
<accession>A0A2H0VHI4</accession>
<evidence type="ECO:0000256" key="1">
    <source>
        <dbReference type="SAM" id="Phobius"/>
    </source>
</evidence>
<dbReference type="EMBL" id="PFAH01000009">
    <property type="protein sequence ID" value="PIR97809.1"/>
    <property type="molecule type" value="Genomic_DNA"/>
</dbReference>
<proteinExistence type="predicted"/>
<name>A0A2H0VHI4_9BACT</name>
<feature type="transmembrane region" description="Helical" evidence="1">
    <location>
        <begin position="6"/>
        <end position="25"/>
    </location>
</feature>
<organism evidence="2 3">
    <name type="scientific">Candidatus Colwellbacteria bacterium CG10_big_fil_rev_8_21_14_0_10_42_22</name>
    <dbReference type="NCBI Taxonomy" id="1974540"/>
    <lineage>
        <taxon>Bacteria</taxon>
        <taxon>Candidatus Colwelliibacteriota</taxon>
    </lineage>
</organism>
<evidence type="ECO:0000313" key="3">
    <source>
        <dbReference type="Proteomes" id="UP000231466"/>
    </source>
</evidence>
<keyword evidence="1" id="KW-1133">Transmembrane helix</keyword>
<reference evidence="3" key="1">
    <citation type="submission" date="2017-09" db="EMBL/GenBank/DDBJ databases">
        <title>Depth-based differentiation of microbial function through sediment-hosted aquifers and enrichment of novel symbionts in the deep terrestrial subsurface.</title>
        <authorList>
            <person name="Probst A.J."/>
            <person name="Ladd B."/>
            <person name="Jarett J.K."/>
            <person name="Geller-Mcgrath D.E."/>
            <person name="Sieber C.M.K."/>
            <person name="Emerson J.B."/>
            <person name="Anantharaman K."/>
            <person name="Thomas B.C."/>
            <person name="Malmstrom R."/>
            <person name="Stieglmeier M."/>
            <person name="Klingl A."/>
            <person name="Woyke T."/>
            <person name="Ryan C.M."/>
            <person name="Banfield J.F."/>
        </authorList>
    </citation>
    <scope>NUCLEOTIDE SEQUENCE [LARGE SCALE GENOMIC DNA]</scope>
</reference>
<gene>
    <name evidence="2" type="ORF">COT89_02775</name>
</gene>
<dbReference type="AlphaFoldDB" id="A0A2H0VHI4"/>